<dbReference type="Gene3D" id="1.20.58.160">
    <property type="match status" value="1"/>
</dbReference>
<dbReference type="InterPro" id="IPR044836">
    <property type="entry name" value="TOL_plant"/>
</dbReference>
<evidence type="ECO:0000256" key="4">
    <source>
        <dbReference type="ARBA" id="ARBA00022927"/>
    </source>
</evidence>
<dbReference type="GO" id="GO:0005737">
    <property type="term" value="C:cytoplasm"/>
    <property type="evidence" value="ECO:0007669"/>
    <property type="project" value="UniProtKB-ARBA"/>
</dbReference>
<dbReference type="Proteomes" id="UP001418222">
    <property type="component" value="Unassembled WGS sequence"/>
</dbReference>
<feature type="domain" description="VHS" evidence="7">
    <location>
        <begin position="22"/>
        <end position="151"/>
    </location>
</feature>
<comment type="similarity">
    <text evidence="2">Belongs to the TOM1 family.</text>
</comment>
<dbReference type="PANTHER" id="PTHR45898:SF2">
    <property type="entry name" value="TOM1-LIKE PROTEIN 6"/>
    <property type="match status" value="1"/>
</dbReference>
<comment type="caution">
    <text evidence="9">The sequence shown here is derived from an EMBL/GenBank/DDBJ whole genome shotgun (WGS) entry which is preliminary data.</text>
</comment>
<name>A0AAP0BIZ7_9ASPA</name>
<dbReference type="GO" id="GO:0043130">
    <property type="term" value="F:ubiquitin binding"/>
    <property type="evidence" value="ECO:0007669"/>
    <property type="project" value="InterPro"/>
</dbReference>
<proteinExistence type="inferred from homology"/>
<evidence type="ECO:0000256" key="5">
    <source>
        <dbReference type="ARBA" id="ARBA00023136"/>
    </source>
</evidence>
<evidence type="ECO:0000256" key="1">
    <source>
        <dbReference type="ARBA" id="ARBA00004170"/>
    </source>
</evidence>
<feature type="domain" description="GAT" evidence="8">
    <location>
        <begin position="194"/>
        <end position="282"/>
    </location>
</feature>
<dbReference type="PANTHER" id="PTHR45898">
    <property type="entry name" value="TOM1-LIKE PROTEIN"/>
    <property type="match status" value="1"/>
</dbReference>
<dbReference type="Pfam" id="PF03127">
    <property type="entry name" value="GAT"/>
    <property type="match status" value="1"/>
</dbReference>
<keyword evidence="3" id="KW-0813">Transport</keyword>
<evidence type="ECO:0000259" key="8">
    <source>
        <dbReference type="PROSITE" id="PS50909"/>
    </source>
</evidence>
<accession>A0AAP0BIZ7</accession>
<dbReference type="EMBL" id="JBBWWQ010000008">
    <property type="protein sequence ID" value="KAK8941157.1"/>
    <property type="molecule type" value="Genomic_DNA"/>
</dbReference>
<dbReference type="AlphaFoldDB" id="A0AAP0BIZ7"/>
<dbReference type="Pfam" id="PF00790">
    <property type="entry name" value="VHS"/>
    <property type="match status" value="1"/>
</dbReference>
<comment type="subcellular location">
    <subcellularLocation>
        <location evidence="1">Membrane</location>
        <topology evidence="1">Peripheral membrane protein</topology>
    </subcellularLocation>
</comment>
<protein>
    <submittedName>
        <fullName evidence="9">Uncharacterized protein</fullName>
    </submittedName>
</protein>
<evidence type="ECO:0000313" key="10">
    <source>
        <dbReference type="Proteomes" id="UP001418222"/>
    </source>
</evidence>
<dbReference type="SMART" id="SM00288">
    <property type="entry name" value="VHS"/>
    <property type="match status" value="1"/>
</dbReference>
<evidence type="ECO:0000256" key="2">
    <source>
        <dbReference type="ARBA" id="ARBA00007708"/>
    </source>
</evidence>
<feature type="region of interest" description="Disordered" evidence="6">
    <location>
        <begin position="375"/>
        <end position="413"/>
    </location>
</feature>
<dbReference type="GO" id="GO:0035091">
    <property type="term" value="F:phosphatidylinositol binding"/>
    <property type="evidence" value="ECO:0007669"/>
    <property type="project" value="InterPro"/>
</dbReference>
<reference evidence="9 10" key="1">
    <citation type="journal article" date="2022" name="Nat. Plants">
        <title>Genomes of leafy and leafless Platanthera orchids illuminate the evolution of mycoheterotrophy.</title>
        <authorList>
            <person name="Li M.H."/>
            <person name="Liu K.W."/>
            <person name="Li Z."/>
            <person name="Lu H.C."/>
            <person name="Ye Q.L."/>
            <person name="Zhang D."/>
            <person name="Wang J.Y."/>
            <person name="Li Y.F."/>
            <person name="Zhong Z.M."/>
            <person name="Liu X."/>
            <person name="Yu X."/>
            <person name="Liu D.K."/>
            <person name="Tu X.D."/>
            <person name="Liu B."/>
            <person name="Hao Y."/>
            <person name="Liao X.Y."/>
            <person name="Jiang Y.T."/>
            <person name="Sun W.H."/>
            <person name="Chen J."/>
            <person name="Chen Y.Q."/>
            <person name="Ai Y."/>
            <person name="Zhai J.W."/>
            <person name="Wu S.S."/>
            <person name="Zhou Z."/>
            <person name="Hsiao Y.Y."/>
            <person name="Wu W.L."/>
            <person name="Chen Y.Y."/>
            <person name="Lin Y.F."/>
            <person name="Hsu J.L."/>
            <person name="Li C.Y."/>
            <person name="Wang Z.W."/>
            <person name="Zhao X."/>
            <person name="Zhong W.Y."/>
            <person name="Ma X.K."/>
            <person name="Ma L."/>
            <person name="Huang J."/>
            <person name="Chen G.Z."/>
            <person name="Huang M.Z."/>
            <person name="Huang L."/>
            <person name="Peng D.H."/>
            <person name="Luo Y.B."/>
            <person name="Zou S.Q."/>
            <person name="Chen S.P."/>
            <person name="Lan S."/>
            <person name="Tsai W.C."/>
            <person name="Van de Peer Y."/>
            <person name="Liu Z.J."/>
        </authorList>
    </citation>
    <scope>NUCLEOTIDE SEQUENCE [LARGE SCALE GENOMIC DNA]</scope>
    <source>
        <strain evidence="9">Lor287</strain>
    </source>
</reference>
<dbReference type="GO" id="GO:0016020">
    <property type="term" value="C:membrane"/>
    <property type="evidence" value="ECO:0007669"/>
    <property type="project" value="UniProtKB-SubCell"/>
</dbReference>
<dbReference type="InterPro" id="IPR004152">
    <property type="entry name" value="GAT_dom"/>
</dbReference>
<dbReference type="InterPro" id="IPR038425">
    <property type="entry name" value="GAT_sf"/>
</dbReference>
<evidence type="ECO:0000256" key="3">
    <source>
        <dbReference type="ARBA" id="ARBA00022448"/>
    </source>
</evidence>
<keyword evidence="4" id="KW-0653">Protein transport</keyword>
<dbReference type="GO" id="GO:0043328">
    <property type="term" value="P:protein transport to vacuole involved in ubiquitin-dependent protein catabolic process via the multivesicular body sorting pathway"/>
    <property type="evidence" value="ECO:0007669"/>
    <property type="project" value="InterPro"/>
</dbReference>
<dbReference type="PROSITE" id="PS50179">
    <property type="entry name" value="VHS"/>
    <property type="match status" value="1"/>
</dbReference>
<keyword evidence="5" id="KW-0472">Membrane</keyword>
<dbReference type="CDD" id="cd03561">
    <property type="entry name" value="VHS"/>
    <property type="match status" value="1"/>
</dbReference>
<evidence type="ECO:0000256" key="6">
    <source>
        <dbReference type="SAM" id="MobiDB-lite"/>
    </source>
</evidence>
<sequence length="521" mass="58366">MAPSLHFTLSMPSSPMGRVEKATSRALLGPNSMLNMDICDSMNSNPWQAKAFVKAVKKRLQHKDSKVHFLALTLLETMVERCGDFLHFQVTEYGILGEMAKMVRKARNMQVRDKILVLLESWQVAFGGAEGKYPQYYYTYAELKRSGVRFPLKERDGDILFAPIVPITNQYQVGRGMSNNTIERLNELMASETNGYSSRNLDLNNVRSVIDLFNNMLQAANPKDPEAIKDEALTFLADQCSILKKNLLQLINSTQNDGILGEALALNDNLQIVLSKYNALVSSLPSPPKKYPGILRSSASVSAVTSAMRRQFDDKDEDAFFSIAKRNPDLKTKGHQEVSPIKDDTNGALILFDPPALDSSLKNEEDMIDLRSPTLAENQSSQTDPIPPPSPPPPSNQHQNPFLDSPTMSNEGYSAYNNYATPWTQPPPLLSQQFSQYSYPTDHGERLNPFLSRSSTQTQYPGSQPRTLFASRSQKNPNSFEFAGKPYKHENLFQDLIELRNPDGSLKSRNISSLWGFLEKA</sequence>
<dbReference type="SUPFAM" id="SSF89009">
    <property type="entry name" value="GAT-like domain"/>
    <property type="match status" value="1"/>
</dbReference>
<dbReference type="InterPro" id="IPR008942">
    <property type="entry name" value="ENTH_VHS"/>
</dbReference>
<dbReference type="Gene3D" id="1.25.40.90">
    <property type="match status" value="1"/>
</dbReference>
<keyword evidence="10" id="KW-1185">Reference proteome</keyword>
<dbReference type="SUPFAM" id="SSF48464">
    <property type="entry name" value="ENTH/VHS domain"/>
    <property type="match status" value="1"/>
</dbReference>
<evidence type="ECO:0000259" key="7">
    <source>
        <dbReference type="PROSITE" id="PS50179"/>
    </source>
</evidence>
<feature type="compositionally biased region" description="Pro residues" evidence="6">
    <location>
        <begin position="385"/>
        <end position="395"/>
    </location>
</feature>
<evidence type="ECO:0000313" key="9">
    <source>
        <dbReference type="EMBL" id="KAK8941157.1"/>
    </source>
</evidence>
<dbReference type="InterPro" id="IPR002014">
    <property type="entry name" value="VHS_dom"/>
</dbReference>
<gene>
    <name evidence="9" type="ORF">KSP39_PZI010497</name>
</gene>
<dbReference type="PROSITE" id="PS50909">
    <property type="entry name" value="GAT"/>
    <property type="match status" value="1"/>
</dbReference>
<feature type="region of interest" description="Disordered" evidence="6">
    <location>
        <begin position="431"/>
        <end position="474"/>
    </location>
</feature>
<feature type="compositionally biased region" description="Low complexity" evidence="6">
    <location>
        <begin position="431"/>
        <end position="440"/>
    </location>
</feature>
<feature type="compositionally biased region" description="Polar residues" evidence="6">
    <location>
        <begin position="451"/>
        <end position="474"/>
    </location>
</feature>
<organism evidence="9 10">
    <name type="scientific">Platanthera zijinensis</name>
    <dbReference type="NCBI Taxonomy" id="2320716"/>
    <lineage>
        <taxon>Eukaryota</taxon>
        <taxon>Viridiplantae</taxon>
        <taxon>Streptophyta</taxon>
        <taxon>Embryophyta</taxon>
        <taxon>Tracheophyta</taxon>
        <taxon>Spermatophyta</taxon>
        <taxon>Magnoliopsida</taxon>
        <taxon>Liliopsida</taxon>
        <taxon>Asparagales</taxon>
        <taxon>Orchidaceae</taxon>
        <taxon>Orchidoideae</taxon>
        <taxon>Orchideae</taxon>
        <taxon>Orchidinae</taxon>
        <taxon>Platanthera</taxon>
    </lineage>
</organism>